<feature type="domain" description="Activator of Hsp90 ATPase homologue 1/2-like C-terminal" evidence="3">
    <location>
        <begin position="35"/>
        <end position="178"/>
    </location>
</feature>
<accession>A0ABX6QNU4</accession>
<evidence type="ECO:0000259" key="3">
    <source>
        <dbReference type="Pfam" id="PF08327"/>
    </source>
</evidence>
<dbReference type="Proteomes" id="UP000308530">
    <property type="component" value="Chromosome"/>
</dbReference>
<protein>
    <submittedName>
        <fullName evidence="4">SRPBCC domain-containing protein</fullName>
    </submittedName>
</protein>
<feature type="chain" id="PRO_5046247840" evidence="2">
    <location>
        <begin position="25"/>
        <end position="178"/>
    </location>
</feature>
<dbReference type="Pfam" id="PF08327">
    <property type="entry name" value="AHSA1"/>
    <property type="match status" value="1"/>
</dbReference>
<dbReference type="Gene3D" id="3.30.530.20">
    <property type="match status" value="1"/>
</dbReference>
<evidence type="ECO:0000313" key="4">
    <source>
        <dbReference type="EMBL" id="QLF69932.1"/>
    </source>
</evidence>
<comment type="similarity">
    <text evidence="1">Belongs to the AHA1 family.</text>
</comment>
<reference evidence="4 5" key="1">
    <citation type="submission" date="2020-06" db="EMBL/GenBank/DDBJ databases">
        <title>Genome sequence of Rhizobium sp strain ADMK78.</title>
        <authorList>
            <person name="Rahi P."/>
        </authorList>
    </citation>
    <scope>NUCLEOTIDE SEQUENCE [LARGE SCALE GENOMIC DNA]</scope>
    <source>
        <strain evidence="4 5">ADMK78</strain>
    </source>
</reference>
<gene>
    <name evidence="4" type="ORF">FE840_010510</name>
</gene>
<evidence type="ECO:0000256" key="1">
    <source>
        <dbReference type="ARBA" id="ARBA00006817"/>
    </source>
</evidence>
<proteinExistence type="inferred from homology"/>
<name>A0ABX6QNU4_9HYPH</name>
<keyword evidence="2" id="KW-0732">Signal</keyword>
<dbReference type="InterPro" id="IPR023393">
    <property type="entry name" value="START-like_dom_sf"/>
</dbReference>
<dbReference type="CDD" id="cd07814">
    <property type="entry name" value="SRPBCC_CalC_Aha1-like"/>
    <property type="match status" value="1"/>
</dbReference>
<dbReference type="SUPFAM" id="SSF55961">
    <property type="entry name" value="Bet v1-like"/>
    <property type="match status" value="1"/>
</dbReference>
<keyword evidence="5" id="KW-1185">Reference proteome</keyword>
<sequence>MMKNLTSVFIAAHLMLPLTEAAMADDLRATRTLQATPDKVWAALTDTQWIKRWWGPFGFTAPKVRANVVVGQATLVCMTGANFPVICNTWTYREIVPGSRLVFDQGWANTDGAEVSPNELGLPAHLPRLVPHVIEIVAGENGTTILHWSEFGYPDAQTAAMSRAGLEQVLDKLATAVE</sequence>
<evidence type="ECO:0000256" key="2">
    <source>
        <dbReference type="SAM" id="SignalP"/>
    </source>
</evidence>
<organism evidence="4 5">
    <name type="scientific">Peteryoungia desertarenae</name>
    <dbReference type="NCBI Taxonomy" id="1813451"/>
    <lineage>
        <taxon>Bacteria</taxon>
        <taxon>Pseudomonadati</taxon>
        <taxon>Pseudomonadota</taxon>
        <taxon>Alphaproteobacteria</taxon>
        <taxon>Hyphomicrobiales</taxon>
        <taxon>Rhizobiaceae</taxon>
        <taxon>Peteryoungia</taxon>
    </lineage>
</organism>
<feature type="signal peptide" evidence="2">
    <location>
        <begin position="1"/>
        <end position="24"/>
    </location>
</feature>
<dbReference type="EMBL" id="CP058350">
    <property type="protein sequence ID" value="QLF69932.1"/>
    <property type="molecule type" value="Genomic_DNA"/>
</dbReference>
<dbReference type="RefSeq" id="WP_138288136.1">
    <property type="nucleotide sequence ID" value="NZ_CP058350.1"/>
</dbReference>
<dbReference type="InterPro" id="IPR013538">
    <property type="entry name" value="ASHA1/2-like_C"/>
</dbReference>
<evidence type="ECO:0000313" key="5">
    <source>
        <dbReference type="Proteomes" id="UP000308530"/>
    </source>
</evidence>